<dbReference type="EMBL" id="JAFCMP010000223">
    <property type="protein sequence ID" value="KAG5182852.1"/>
    <property type="molecule type" value="Genomic_DNA"/>
</dbReference>
<dbReference type="PROSITE" id="PS51194">
    <property type="entry name" value="HELICASE_CTER"/>
    <property type="match status" value="1"/>
</dbReference>
<dbReference type="InterPro" id="IPR001650">
    <property type="entry name" value="Helicase_C-like"/>
</dbReference>
<accession>A0A835YWA7</accession>
<dbReference type="OrthoDB" id="551123at2759"/>
<feature type="compositionally biased region" description="Basic and acidic residues" evidence="2">
    <location>
        <begin position="502"/>
        <end position="521"/>
    </location>
</feature>
<dbReference type="InterPro" id="IPR000330">
    <property type="entry name" value="SNF2_N"/>
</dbReference>
<reference evidence="5" key="1">
    <citation type="submission" date="2021-02" db="EMBL/GenBank/DDBJ databases">
        <title>First Annotated Genome of the Yellow-green Alga Tribonema minus.</title>
        <authorList>
            <person name="Mahan K.M."/>
        </authorList>
    </citation>
    <scope>NUCLEOTIDE SEQUENCE</scope>
    <source>
        <strain evidence="5">UTEX B ZZ1240</strain>
    </source>
</reference>
<proteinExistence type="predicted"/>
<dbReference type="PANTHER" id="PTHR45766:SF6">
    <property type="entry name" value="SWI_SNF-RELATED MATRIX-ASSOCIATED ACTIN-DEPENDENT REGULATOR OF CHROMATIN SUBFAMILY A-LIKE PROTEIN 1"/>
    <property type="match status" value="1"/>
</dbReference>
<comment type="caution">
    <text evidence="5">The sequence shown here is derived from an EMBL/GenBank/DDBJ whole genome shotgun (WGS) entry which is preliminary data.</text>
</comment>
<evidence type="ECO:0000313" key="6">
    <source>
        <dbReference type="Proteomes" id="UP000664859"/>
    </source>
</evidence>
<organism evidence="5 6">
    <name type="scientific">Tribonema minus</name>
    <dbReference type="NCBI Taxonomy" id="303371"/>
    <lineage>
        <taxon>Eukaryota</taxon>
        <taxon>Sar</taxon>
        <taxon>Stramenopiles</taxon>
        <taxon>Ochrophyta</taxon>
        <taxon>PX clade</taxon>
        <taxon>Xanthophyceae</taxon>
        <taxon>Tribonematales</taxon>
        <taxon>Tribonemataceae</taxon>
        <taxon>Tribonema</taxon>
    </lineage>
</organism>
<sequence length="553" mass="58953">MPAIAQSSGGNQLGTEVVFAKRGLGGSGDKKYRSNPAPYPHQRDAVNHFASPQFKSPCWLLFQMGSGKTLTALLCALELPALGSTSPTVCVVCDKSLVGQWAAAIRRLHCPAGFTFAVLSANAFEKRMKAGQIPRLARDTDLLIVDEAQSFRNLTARQKEMAGAVRSFRRVLLLSGTPIVNSAQDAVGFAFLTAGRADAPLRQASAGHVLCYDPRLCPGAAKLYPSVETEVHRVPMTWPQALKYAASRNNSTTMVLDGESWSVHRPINNRYSQALVSVLNMPFGDAETSPKMLALVANVAAGPLPAVVYSCRVERGVAPLVELLKKEGLRVGAIDGSVASAKERTAIVRAYNGGALDVLVLSPASARGTDLLGTASFHLLEPHNNLSEERQTLARAIRLRSHAGRVFSVVHVHHYVAHAPTAACPASDGAALEAGLREVFGEGCRYPARVIAPAVTALLAEQGGRTHDEQQVEDNMAKAREVDACMAEIATGAVRMPLTEASLEREAAREAKARAKADRKQRLGKQPAHGRAKTRAKSAASRNAGGPYLDSAT</sequence>
<dbReference type="PANTHER" id="PTHR45766">
    <property type="entry name" value="DNA ANNEALING HELICASE AND ENDONUCLEASE ZRANB3 FAMILY MEMBER"/>
    <property type="match status" value="1"/>
</dbReference>
<dbReference type="AlphaFoldDB" id="A0A835YWA7"/>
<evidence type="ECO:0000256" key="2">
    <source>
        <dbReference type="SAM" id="MobiDB-lite"/>
    </source>
</evidence>
<feature type="domain" description="Helicase C-terminal" evidence="4">
    <location>
        <begin position="291"/>
        <end position="459"/>
    </location>
</feature>
<dbReference type="Pfam" id="PF00271">
    <property type="entry name" value="Helicase_C"/>
    <property type="match status" value="1"/>
</dbReference>
<feature type="compositionally biased region" description="Basic residues" evidence="2">
    <location>
        <begin position="522"/>
        <end position="536"/>
    </location>
</feature>
<dbReference type="Gene3D" id="3.40.50.300">
    <property type="entry name" value="P-loop containing nucleotide triphosphate hydrolases"/>
    <property type="match status" value="2"/>
</dbReference>
<dbReference type="PROSITE" id="PS51192">
    <property type="entry name" value="HELICASE_ATP_BIND_1"/>
    <property type="match status" value="1"/>
</dbReference>
<dbReference type="GO" id="GO:0016787">
    <property type="term" value="F:hydrolase activity"/>
    <property type="evidence" value="ECO:0007669"/>
    <property type="project" value="UniProtKB-KW"/>
</dbReference>
<keyword evidence="1 5" id="KW-0378">Hydrolase</keyword>
<dbReference type="SUPFAM" id="SSF52540">
    <property type="entry name" value="P-loop containing nucleoside triphosphate hydrolases"/>
    <property type="match status" value="2"/>
</dbReference>
<evidence type="ECO:0000259" key="3">
    <source>
        <dbReference type="PROSITE" id="PS51192"/>
    </source>
</evidence>
<feature type="domain" description="Helicase ATP-binding" evidence="3">
    <location>
        <begin position="49"/>
        <end position="196"/>
    </location>
</feature>
<dbReference type="GO" id="GO:0005524">
    <property type="term" value="F:ATP binding"/>
    <property type="evidence" value="ECO:0007669"/>
    <property type="project" value="InterPro"/>
</dbReference>
<evidence type="ECO:0000259" key="4">
    <source>
        <dbReference type="PROSITE" id="PS51194"/>
    </source>
</evidence>
<dbReference type="Pfam" id="PF00176">
    <property type="entry name" value="SNF2-rel_dom"/>
    <property type="match status" value="1"/>
</dbReference>
<dbReference type="Proteomes" id="UP000664859">
    <property type="component" value="Unassembled WGS sequence"/>
</dbReference>
<dbReference type="InterPro" id="IPR014001">
    <property type="entry name" value="Helicase_ATP-bd"/>
</dbReference>
<dbReference type="InterPro" id="IPR027417">
    <property type="entry name" value="P-loop_NTPase"/>
</dbReference>
<dbReference type="SMART" id="SM00487">
    <property type="entry name" value="DEXDc"/>
    <property type="match status" value="1"/>
</dbReference>
<gene>
    <name evidence="5" type="ORF">JKP88DRAFT_272822</name>
</gene>
<feature type="region of interest" description="Disordered" evidence="2">
    <location>
        <begin position="501"/>
        <end position="553"/>
    </location>
</feature>
<name>A0A835YWA7_9STRA</name>
<evidence type="ECO:0000256" key="1">
    <source>
        <dbReference type="ARBA" id="ARBA00022801"/>
    </source>
</evidence>
<keyword evidence="6" id="KW-1185">Reference proteome</keyword>
<protein>
    <submittedName>
        <fullName evidence="5">P-loop containing nucleoside triphosphate hydrolase protein</fullName>
    </submittedName>
</protein>
<evidence type="ECO:0000313" key="5">
    <source>
        <dbReference type="EMBL" id="KAG5182852.1"/>
    </source>
</evidence>